<keyword evidence="3" id="KW-1185">Reference proteome</keyword>
<keyword evidence="1" id="KW-1133">Transmembrane helix</keyword>
<feature type="transmembrane region" description="Helical" evidence="1">
    <location>
        <begin position="266"/>
        <end position="287"/>
    </location>
</feature>
<dbReference type="OrthoDB" id="78470at2759"/>
<organism evidence="2 3">
    <name type="scientific">Achlya hypogyna</name>
    <name type="common">Oomycete</name>
    <name type="synonym">Protoachlya hypogyna</name>
    <dbReference type="NCBI Taxonomy" id="1202772"/>
    <lineage>
        <taxon>Eukaryota</taxon>
        <taxon>Sar</taxon>
        <taxon>Stramenopiles</taxon>
        <taxon>Oomycota</taxon>
        <taxon>Saprolegniomycetes</taxon>
        <taxon>Saprolegniales</taxon>
        <taxon>Achlyaceae</taxon>
        <taxon>Achlya</taxon>
    </lineage>
</organism>
<accession>A0A1V9YGJ1</accession>
<feature type="transmembrane region" description="Helical" evidence="1">
    <location>
        <begin position="232"/>
        <end position="254"/>
    </location>
</feature>
<evidence type="ECO:0000313" key="2">
    <source>
        <dbReference type="EMBL" id="OQR84810.1"/>
    </source>
</evidence>
<dbReference type="Pfam" id="PF04749">
    <property type="entry name" value="PLAC8"/>
    <property type="match status" value="2"/>
</dbReference>
<dbReference type="AlphaFoldDB" id="A0A1V9YGJ1"/>
<evidence type="ECO:0000256" key="1">
    <source>
        <dbReference type="SAM" id="Phobius"/>
    </source>
</evidence>
<dbReference type="NCBIfam" id="TIGR01571">
    <property type="entry name" value="A_thal_Cys_rich"/>
    <property type="match status" value="2"/>
</dbReference>
<name>A0A1V9YGJ1_ACHHY</name>
<feature type="transmembrane region" description="Helical" evidence="1">
    <location>
        <begin position="83"/>
        <end position="102"/>
    </location>
</feature>
<protein>
    <recommendedName>
        <fullName evidence="4">Transmembrane protein</fullName>
    </recommendedName>
</protein>
<gene>
    <name evidence="2" type="ORF">ACHHYP_12794</name>
</gene>
<sequence>MIPDCATPLLAKTAVNPWKAGLFAAWRSNYLDVFVTICCPCIALAQIAGRIRACGGYYTTLAATGLLIEAVLVSHALSPMIPAFPAVGQSSVGMLVLVIATLRTAVRRSEFIHGSELDDCLLSLLCPCCVVVQMNVQVRPPRRDVLPAYVLWCLPLDCIARTLCTGLSRREDVAIAIEDQARLDGASRIPRRPWRAGAFESLASKHPTGAMSCCCPCVVLARVASHLRIYGGYWRVLGATSGLLVLEAVAWAAVAATETTATRPVMGWAIARSLTIMTSVALVLLVARVRQAVRARWQLQGGDVEDFFCALLCPCCTVAQLATQLDADASDSPNVLRRYTAA</sequence>
<comment type="caution">
    <text evidence="2">The sequence shown here is derived from an EMBL/GenBank/DDBJ whole genome shotgun (WGS) entry which is preliminary data.</text>
</comment>
<feature type="transmembrane region" description="Helical" evidence="1">
    <location>
        <begin position="56"/>
        <end position="77"/>
    </location>
</feature>
<dbReference type="Proteomes" id="UP000243579">
    <property type="component" value="Unassembled WGS sequence"/>
</dbReference>
<evidence type="ECO:0008006" key="4">
    <source>
        <dbReference type="Google" id="ProtNLM"/>
    </source>
</evidence>
<keyword evidence="1" id="KW-0812">Transmembrane</keyword>
<feature type="transmembrane region" description="Helical" evidence="1">
    <location>
        <begin position="30"/>
        <end position="49"/>
    </location>
</feature>
<evidence type="ECO:0000313" key="3">
    <source>
        <dbReference type="Proteomes" id="UP000243579"/>
    </source>
</evidence>
<dbReference type="PANTHER" id="PTHR15907">
    <property type="entry name" value="DUF614 FAMILY PROTEIN-RELATED"/>
    <property type="match status" value="1"/>
</dbReference>
<proteinExistence type="predicted"/>
<keyword evidence="1" id="KW-0472">Membrane</keyword>
<dbReference type="InterPro" id="IPR006461">
    <property type="entry name" value="PLAC_motif_containing"/>
</dbReference>
<reference evidence="2 3" key="1">
    <citation type="journal article" date="2014" name="Genome Biol. Evol.">
        <title>The secreted proteins of Achlya hypogyna and Thraustotheca clavata identify the ancestral oomycete secretome and reveal gene acquisitions by horizontal gene transfer.</title>
        <authorList>
            <person name="Misner I."/>
            <person name="Blouin N."/>
            <person name="Leonard G."/>
            <person name="Richards T.A."/>
            <person name="Lane C.E."/>
        </authorList>
    </citation>
    <scope>NUCLEOTIDE SEQUENCE [LARGE SCALE GENOMIC DNA]</scope>
    <source>
        <strain evidence="2 3">ATCC 48635</strain>
    </source>
</reference>
<dbReference type="EMBL" id="JNBR01001833">
    <property type="protein sequence ID" value="OQR84810.1"/>
    <property type="molecule type" value="Genomic_DNA"/>
</dbReference>